<dbReference type="SUPFAM" id="SSF52540">
    <property type="entry name" value="P-loop containing nucleoside triphosphate hydrolases"/>
    <property type="match status" value="1"/>
</dbReference>
<evidence type="ECO:0000256" key="5">
    <source>
        <dbReference type="ARBA" id="ARBA00048531"/>
    </source>
</evidence>
<dbReference type="PANTHER" id="PTHR21343">
    <property type="entry name" value="DETHIOBIOTIN SYNTHETASE"/>
    <property type="match status" value="1"/>
</dbReference>
<dbReference type="GO" id="GO:0030170">
    <property type="term" value="F:pyridoxal phosphate binding"/>
    <property type="evidence" value="ECO:0007669"/>
    <property type="project" value="InterPro"/>
</dbReference>
<feature type="domain" description="Aminotransferase class I/classII large" evidence="7">
    <location>
        <begin position="49"/>
        <end position="365"/>
    </location>
</feature>
<dbReference type="GO" id="GO:0048472">
    <property type="term" value="F:threonine-phosphate decarboxylase activity"/>
    <property type="evidence" value="ECO:0007669"/>
    <property type="project" value="UniProtKB-EC"/>
</dbReference>
<dbReference type="PROSITE" id="PS00105">
    <property type="entry name" value="AA_TRANSFER_CLASS_1"/>
    <property type="match status" value="1"/>
</dbReference>
<dbReference type="OrthoDB" id="9808302at2"/>
<comment type="catalytic activity">
    <reaction evidence="5">
        <text>O-phospho-L-threonine + H(+) = (R)-1-aminopropan-2-yl phosphate + CO2</text>
        <dbReference type="Rhea" id="RHEA:11492"/>
        <dbReference type="ChEBI" id="CHEBI:15378"/>
        <dbReference type="ChEBI" id="CHEBI:16526"/>
        <dbReference type="ChEBI" id="CHEBI:58563"/>
        <dbReference type="ChEBI" id="CHEBI:58675"/>
        <dbReference type="EC" id="4.1.1.81"/>
    </reaction>
</comment>
<evidence type="ECO:0000256" key="6">
    <source>
        <dbReference type="HAMAP-Rule" id="MF_00028"/>
    </source>
</evidence>
<name>A0A1T4Y7X0_9BACT</name>
<dbReference type="CDD" id="cd00609">
    <property type="entry name" value="AAT_like"/>
    <property type="match status" value="1"/>
</dbReference>
<dbReference type="RefSeq" id="WP_078718425.1">
    <property type="nucleotide sequence ID" value="NZ_FUYC01000038.1"/>
</dbReference>
<dbReference type="GO" id="GO:0015420">
    <property type="term" value="F:ABC-type vitamin B12 transporter activity"/>
    <property type="evidence" value="ECO:0007669"/>
    <property type="project" value="UniProtKB-UniRule"/>
</dbReference>
<comment type="function">
    <text evidence="6">Catalyzes amidations at positions B, D, E, and G on adenosylcobyrinic A,C-diamide. NH(2) groups are provided by glutamine, and one molecule of ATP is hydrogenolyzed for each amidation.</text>
</comment>
<dbReference type="PROSITE" id="PS51274">
    <property type="entry name" value="GATASE_COBBQ"/>
    <property type="match status" value="1"/>
</dbReference>
<feature type="active site" description="Nucleophile" evidence="6">
    <location>
        <position position="716"/>
    </location>
</feature>
<dbReference type="NCBIfam" id="TIGR01140">
    <property type="entry name" value="L_thr_O3P_dcar"/>
    <property type="match status" value="1"/>
</dbReference>
<reference evidence="10 11" key="1">
    <citation type="submission" date="2017-02" db="EMBL/GenBank/DDBJ databases">
        <authorList>
            <person name="Peterson S.W."/>
        </authorList>
    </citation>
    <scope>NUCLEOTIDE SEQUENCE [LARGE SCALE GENOMIC DNA]</scope>
    <source>
        <strain evidence="10 11">DSM 16080</strain>
    </source>
</reference>
<dbReference type="UniPathway" id="UPA00148"/>
<keyword evidence="3 6" id="KW-0169">Cobalamin biosynthesis</keyword>
<dbReference type="InterPro" id="IPR015422">
    <property type="entry name" value="PyrdxlP-dep_Trfase_small"/>
</dbReference>
<dbReference type="InterPro" id="IPR033949">
    <property type="entry name" value="CobQ_GATase1"/>
</dbReference>
<dbReference type="Gene3D" id="3.40.50.300">
    <property type="entry name" value="P-loop containing nucleotide triphosphate hydrolases"/>
    <property type="match status" value="1"/>
</dbReference>
<comment type="function">
    <text evidence="1">Decarboxylates L-threonine-O-3-phosphate to yield (R)-1-amino-2-propanol O-2-phosphate, the precursor for the linkage between the nucleotide loop and the corrin ring in cobalamin.</text>
</comment>
<dbReference type="STRING" id="1121449.SAMN02745704_02883"/>
<dbReference type="NCBIfam" id="TIGR00313">
    <property type="entry name" value="cobQ"/>
    <property type="match status" value="1"/>
</dbReference>
<dbReference type="HAMAP" id="MF_00028">
    <property type="entry name" value="CobQ"/>
    <property type="match status" value="1"/>
</dbReference>
<comment type="similarity">
    <text evidence="6">Belongs to the CobB/CobQ family. CobQ subfamily.</text>
</comment>
<evidence type="ECO:0000256" key="2">
    <source>
        <dbReference type="ARBA" id="ARBA00004953"/>
    </source>
</evidence>
<dbReference type="SUPFAM" id="SSF52317">
    <property type="entry name" value="Class I glutamine amidotransferase-like"/>
    <property type="match status" value="1"/>
</dbReference>
<evidence type="ECO:0000313" key="11">
    <source>
        <dbReference type="Proteomes" id="UP000190027"/>
    </source>
</evidence>
<evidence type="ECO:0000256" key="3">
    <source>
        <dbReference type="ARBA" id="ARBA00022573"/>
    </source>
</evidence>
<dbReference type="InterPro" id="IPR015424">
    <property type="entry name" value="PyrdxlP-dep_Trfase"/>
</dbReference>
<dbReference type="InterPro" id="IPR015421">
    <property type="entry name" value="PyrdxlP-dep_Trfase_major"/>
</dbReference>
<comment type="pathway">
    <text evidence="2 6">Cofactor biosynthesis; adenosylcobalamin biosynthesis.</text>
</comment>
<dbReference type="Gene3D" id="3.40.50.880">
    <property type="match status" value="1"/>
</dbReference>
<dbReference type="InterPro" id="IPR005860">
    <property type="entry name" value="CobD"/>
</dbReference>
<dbReference type="InterPro" id="IPR029062">
    <property type="entry name" value="Class_I_gatase-like"/>
</dbReference>
<accession>A0A1T4Y7X0</accession>
<dbReference type="InterPro" id="IPR047045">
    <property type="entry name" value="CobQ_N"/>
</dbReference>
<dbReference type="InterPro" id="IPR004459">
    <property type="entry name" value="CobQ_synth"/>
</dbReference>
<dbReference type="InterPro" id="IPR002586">
    <property type="entry name" value="CobQ/CobB/MinD/ParA_Nub-bd_dom"/>
</dbReference>
<dbReference type="CDD" id="cd01750">
    <property type="entry name" value="GATase1_CobQ"/>
    <property type="match status" value="1"/>
</dbReference>
<dbReference type="EMBL" id="FUYC01000038">
    <property type="protein sequence ID" value="SKA97907.1"/>
    <property type="molecule type" value="Genomic_DNA"/>
</dbReference>
<dbReference type="Gene3D" id="3.90.1150.10">
    <property type="entry name" value="Aspartate Aminotransferase, domain 1"/>
    <property type="match status" value="1"/>
</dbReference>
<dbReference type="NCBIfam" id="NF001989">
    <property type="entry name" value="PRK00784.1"/>
    <property type="match status" value="1"/>
</dbReference>
<feature type="active site" evidence="6">
    <location>
        <position position="819"/>
    </location>
</feature>
<dbReference type="InterPro" id="IPR004839">
    <property type="entry name" value="Aminotransferase_I/II_large"/>
</dbReference>
<gene>
    <name evidence="6" type="primary">cobQ</name>
    <name evidence="10" type="ORF">SAMN02745704_02883</name>
</gene>
<dbReference type="InterPro" id="IPR004838">
    <property type="entry name" value="NHTrfase_class1_PyrdxlP-BS"/>
</dbReference>
<evidence type="ECO:0000259" key="7">
    <source>
        <dbReference type="Pfam" id="PF00155"/>
    </source>
</evidence>
<dbReference type="Pfam" id="PF07685">
    <property type="entry name" value="GATase_3"/>
    <property type="match status" value="1"/>
</dbReference>
<dbReference type="Pfam" id="PF00155">
    <property type="entry name" value="Aminotran_1_2"/>
    <property type="match status" value="1"/>
</dbReference>
<evidence type="ECO:0000256" key="4">
    <source>
        <dbReference type="ARBA" id="ARBA00022962"/>
    </source>
</evidence>
<dbReference type="InterPro" id="IPR027417">
    <property type="entry name" value="P-loop_NTPase"/>
</dbReference>
<dbReference type="Pfam" id="PF01656">
    <property type="entry name" value="CbiA"/>
    <property type="match status" value="1"/>
</dbReference>
<feature type="domain" description="CobQ/CobB/MinD/ParA nucleotide binding" evidence="8">
    <location>
        <begin position="386"/>
        <end position="611"/>
    </location>
</feature>
<protein>
    <recommendedName>
        <fullName evidence="6">Cobyric acid synthase</fullName>
    </recommendedName>
</protein>
<evidence type="ECO:0000256" key="1">
    <source>
        <dbReference type="ARBA" id="ARBA00003444"/>
    </source>
</evidence>
<organism evidence="10 11">
    <name type="scientific">Paucidesulfovibrio gracilis DSM 16080</name>
    <dbReference type="NCBI Taxonomy" id="1121449"/>
    <lineage>
        <taxon>Bacteria</taxon>
        <taxon>Pseudomonadati</taxon>
        <taxon>Thermodesulfobacteriota</taxon>
        <taxon>Desulfovibrionia</taxon>
        <taxon>Desulfovibrionales</taxon>
        <taxon>Desulfovibrionaceae</taxon>
        <taxon>Paucidesulfovibrio</taxon>
    </lineage>
</organism>
<dbReference type="AlphaFoldDB" id="A0A1T4Y7X0"/>
<dbReference type="Proteomes" id="UP000190027">
    <property type="component" value="Unassembled WGS sequence"/>
</dbReference>
<evidence type="ECO:0000313" key="10">
    <source>
        <dbReference type="EMBL" id="SKA97907.1"/>
    </source>
</evidence>
<dbReference type="PANTHER" id="PTHR21343:SF1">
    <property type="entry name" value="COBYRIC ACID SYNTHASE"/>
    <property type="match status" value="1"/>
</dbReference>
<keyword evidence="11" id="KW-1185">Reference proteome</keyword>
<proteinExistence type="inferred from homology"/>
<evidence type="ECO:0000259" key="8">
    <source>
        <dbReference type="Pfam" id="PF01656"/>
    </source>
</evidence>
<evidence type="ECO:0000259" key="9">
    <source>
        <dbReference type="Pfam" id="PF07685"/>
    </source>
</evidence>
<keyword evidence="4 6" id="KW-0315">Glutamine amidotransferase</keyword>
<feature type="domain" description="CobB/CobQ-like glutamine amidotransferase" evidence="9">
    <location>
        <begin position="638"/>
        <end position="825"/>
    </location>
</feature>
<sequence>MKPLTCGKIDTSGAERYAHGGDVRVLAQHAGCEVRELDDFSASLNPLGPPSWLERELARAALDVTAYPDPTSRDVCLAACELYKVWPTQVCAGNGASGLFPVAVRAAVRDGFQRAVIPAPSYADYERACELAGMRTEFFPLDPEQGFAPDFRELESRLNAPALIFLCSPNNPTGNVLDATRVRELAESHPQCRFLVDESFADFVPGMDRLVRKRPDNLLVIHSLTKFFAIPGLRLGLAFGAPELILPLQKSQPEWSVNVAAQRVGASALRDLPYQAATRAEVQRLREDLELGLGFVPGIRVFPSQANFLLCRIERLGQNVRPLFEKLLSQRIAIRPCANFRGLDDRYFRVAVRTREQNQRLCNALEVYFGLRKPTRVVKKRRTPAIMLQGTCSNAGKSVLAAALCRIFLQDGLSVAPFKAQNMSLNSFVTRDGREMGRAQVTQAMACRLEPDARMNPVLLKPGSDTGSQVIVNGRPVGNMNVGEYVRYKPRAFEQVQQAYDSLAAEHDVIVIEGAGSPAEINLKAHDIVNMKMAEYADANVLLVGDIDRGGVFAALVGTMDLLDEPERRRVAGYVLNRFRGDPRLLDPALSSMVTMTGKEVLGVVPYIHNLGLPEEDSVSFKAGEHGISVAKHETTVDVACIDLGHISNFNDLDPLQQEPDVTLRVVRTPHELGQPDAVILPGSKSTVADMRQLKGAGMLAALRALPETTILVGICGGFQMLGTQIADPLGLESGEPGPENIVDGFGFLDLRTALAPEKTLQRTLGTHLPSGHGVFGYEIHHGRTQPLSQNVVPVLRDTHGNDLGYGLPSGRVWGTYLHGVFDDDGFRRWFVNHLRGIRGLEPLHADLGADFGLETALDHLAAVVREHLDMPAIYRSLGFAEQASLLR</sequence>
<dbReference type="SUPFAM" id="SSF53383">
    <property type="entry name" value="PLP-dependent transferases"/>
    <property type="match status" value="1"/>
</dbReference>
<dbReference type="GO" id="GO:0009236">
    <property type="term" value="P:cobalamin biosynthetic process"/>
    <property type="evidence" value="ECO:0007669"/>
    <property type="project" value="UniProtKB-UniRule"/>
</dbReference>
<dbReference type="Gene3D" id="3.40.640.10">
    <property type="entry name" value="Type I PLP-dependent aspartate aminotransferase-like (Major domain)"/>
    <property type="match status" value="1"/>
</dbReference>
<dbReference type="CDD" id="cd05389">
    <property type="entry name" value="CobQ_N"/>
    <property type="match status" value="1"/>
</dbReference>
<dbReference type="InterPro" id="IPR011698">
    <property type="entry name" value="GATase_3"/>
</dbReference>